<dbReference type="EMBL" id="CAICTM010001018">
    <property type="protein sequence ID" value="CAB9519485.1"/>
    <property type="molecule type" value="Genomic_DNA"/>
</dbReference>
<evidence type="ECO:0000256" key="2">
    <source>
        <dbReference type="SAM" id="MobiDB-lite"/>
    </source>
</evidence>
<keyword evidence="3" id="KW-0812">Transmembrane</keyword>
<keyword evidence="5" id="KW-1185">Reference proteome</keyword>
<feature type="coiled-coil region" evidence="1">
    <location>
        <begin position="198"/>
        <end position="239"/>
    </location>
</feature>
<comment type="caution">
    <text evidence="4">The sequence shown here is derived from an EMBL/GenBank/DDBJ whole genome shotgun (WGS) entry which is preliminary data.</text>
</comment>
<feature type="transmembrane region" description="Helical" evidence="3">
    <location>
        <begin position="114"/>
        <end position="133"/>
    </location>
</feature>
<gene>
    <name evidence="4" type="ORF">SEMRO_1020_G232180.1</name>
</gene>
<evidence type="ECO:0000313" key="4">
    <source>
        <dbReference type="EMBL" id="CAB9519485.1"/>
    </source>
</evidence>
<proteinExistence type="predicted"/>
<evidence type="ECO:0000256" key="1">
    <source>
        <dbReference type="SAM" id="Coils"/>
    </source>
</evidence>
<dbReference type="Proteomes" id="UP001153069">
    <property type="component" value="Unassembled WGS sequence"/>
</dbReference>
<feature type="region of interest" description="Disordered" evidence="2">
    <location>
        <begin position="70"/>
        <end position="90"/>
    </location>
</feature>
<keyword evidence="3" id="KW-1133">Transmembrane helix</keyword>
<feature type="coiled-coil region" evidence="1">
    <location>
        <begin position="140"/>
        <end position="170"/>
    </location>
</feature>
<evidence type="ECO:0000256" key="3">
    <source>
        <dbReference type="SAM" id="Phobius"/>
    </source>
</evidence>
<keyword evidence="3" id="KW-0472">Membrane</keyword>
<feature type="transmembrane region" description="Helical" evidence="3">
    <location>
        <begin position="296"/>
        <end position="316"/>
    </location>
</feature>
<evidence type="ECO:0000313" key="5">
    <source>
        <dbReference type="Proteomes" id="UP001153069"/>
    </source>
</evidence>
<organism evidence="4 5">
    <name type="scientific">Seminavis robusta</name>
    <dbReference type="NCBI Taxonomy" id="568900"/>
    <lineage>
        <taxon>Eukaryota</taxon>
        <taxon>Sar</taxon>
        <taxon>Stramenopiles</taxon>
        <taxon>Ochrophyta</taxon>
        <taxon>Bacillariophyta</taxon>
        <taxon>Bacillariophyceae</taxon>
        <taxon>Bacillariophycidae</taxon>
        <taxon>Naviculales</taxon>
        <taxon>Naviculaceae</taxon>
        <taxon>Seminavis</taxon>
    </lineage>
</organism>
<accession>A0A9N8EJ76</accession>
<sequence length="317" mass="35626">MKFIDDASVEDRMEEQIIEAVAESMLVEAAVELQEEAAGETLAFLKTKVEALEDSLFSMQIATAMAASAQGTEEKTAVQKDGKDEEKNDVILGNEKKQATSKEAVYGGSAPIPTGYICLFVALGAAVVVGCLVREGLKQRANDQKRIAAMEREQNEMRQELREYASDQVRISGIEEVQKEIVKEIRQRVNDQARIVAVEKVQTEITRKQRAIEQEQRVMEQAQRAMAQEQNKMTRKQTVLAQELSEISEEQIFMAWEIEQEQTAMESKSAREKAMLKDEVATVKDEAHKAQTKSKWATYASVPGLLSTAVQVAFWFW</sequence>
<name>A0A9N8EJ76_9STRA</name>
<feature type="compositionally biased region" description="Basic and acidic residues" evidence="2">
    <location>
        <begin position="72"/>
        <end position="90"/>
    </location>
</feature>
<reference evidence="4" key="1">
    <citation type="submission" date="2020-06" db="EMBL/GenBank/DDBJ databases">
        <authorList>
            <consortium name="Plant Systems Biology data submission"/>
        </authorList>
    </citation>
    <scope>NUCLEOTIDE SEQUENCE</scope>
    <source>
        <strain evidence="4">D6</strain>
    </source>
</reference>
<dbReference type="AlphaFoldDB" id="A0A9N8EJ76"/>
<keyword evidence="1" id="KW-0175">Coiled coil</keyword>
<protein>
    <submittedName>
        <fullName evidence="4">Uncharacterized protein</fullName>
    </submittedName>
</protein>